<gene>
    <name evidence="1" type="ORF">J2R99_000960</name>
</gene>
<dbReference type="EMBL" id="JAUSUK010000001">
    <property type="protein sequence ID" value="MDQ0325111.1"/>
    <property type="molecule type" value="Genomic_DNA"/>
</dbReference>
<protein>
    <recommendedName>
        <fullName evidence="3">Hedgehog/Intein (Hint) domain-containing protein</fullName>
    </recommendedName>
</protein>
<keyword evidence="2" id="KW-1185">Reference proteome</keyword>
<reference evidence="1 2" key="1">
    <citation type="submission" date="2023-07" db="EMBL/GenBank/DDBJ databases">
        <title>Genomic Encyclopedia of Type Strains, Phase IV (KMG-IV): sequencing the most valuable type-strain genomes for metagenomic binning, comparative biology and taxonomic classification.</title>
        <authorList>
            <person name="Goeker M."/>
        </authorList>
    </citation>
    <scope>NUCLEOTIDE SEQUENCE [LARGE SCALE GENOMIC DNA]</scope>
    <source>
        <strain evidence="1 2">DSM 11549</strain>
    </source>
</reference>
<comment type="caution">
    <text evidence="1">The sequence shown here is derived from an EMBL/GenBank/DDBJ whole genome shotgun (WGS) entry which is preliminary data.</text>
</comment>
<evidence type="ECO:0000313" key="1">
    <source>
        <dbReference type="EMBL" id="MDQ0325111.1"/>
    </source>
</evidence>
<evidence type="ECO:0000313" key="2">
    <source>
        <dbReference type="Proteomes" id="UP001230253"/>
    </source>
</evidence>
<dbReference type="RefSeq" id="WP_307153338.1">
    <property type="nucleotide sequence ID" value="NZ_JAUSUK010000001.1"/>
</dbReference>
<proteinExistence type="predicted"/>
<evidence type="ECO:0008006" key="3">
    <source>
        <dbReference type="Google" id="ProtNLM"/>
    </source>
</evidence>
<accession>A0ABU0C3N0</accession>
<organism evidence="1 2">
    <name type="scientific">Rhodopseudomonas julia</name>
    <dbReference type="NCBI Taxonomy" id="200617"/>
    <lineage>
        <taxon>Bacteria</taxon>
        <taxon>Pseudomonadati</taxon>
        <taxon>Pseudomonadota</taxon>
        <taxon>Alphaproteobacteria</taxon>
        <taxon>Hyphomicrobiales</taxon>
        <taxon>Nitrobacteraceae</taxon>
        <taxon>Rhodopseudomonas</taxon>
    </lineage>
</organism>
<dbReference type="Proteomes" id="UP001230253">
    <property type="component" value="Unassembled WGS sequence"/>
</dbReference>
<name>A0ABU0C3N0_9BRAD</name>
<sequence length="79" mass="8825">MARFEVTMSSGDKLLIEHDIASIEEMRLVLEKTDFLATREVRLGAPGTLPDVVLSTRHMMLLRPLAEGATQGSSFRPKR</sequence>